<evidence type="ECO:0000313" key="12">
    <source>
        <dbReference type="Proteomes" id="UP000749559"/>
    </source>
</evidence>
<dbReference type="SUPFAM" id="SSF54001">
    <property type="entry name" value="Cysteine proteinases"/>
    <property type="match status" value="1"/>
</dbReference>
<reference evidence="11" key="1">
    <citation type="submission" date="2022-03" db="EMBL/GenBank/DDBJ databases">
        <authorList>
            <person name="Martin C."/>
        </authorList>
    </citation>
    <scope>NUCLEOTIDE SEQUENCE</scope>
</reference>
<accession>A0A8S4P6L9</accession>
<keyword evidence="6" id="KW-0865">Zymogen</keyword>
<keyword evidence="5" id="KW-0788">Thiol protease</keyword>
<sequence length="303" mass="33633">MYDRPIETTWKAGPTFKGKSVEFVKRLCGVIKDELELILEEKVRDITYNSIPDSFDSRTKWPNCPTIAEIRDQSSCGSSWAFAAVEAMSDRYCIASMGKVNVRVSAEDLVTCCSSCGFGCNGGYPEAAWQYWKYHGLVSGGEYNSKHGCRPYTLPKCGHHGIREPYPLCTQPYPTPECVRKCEAGFHLTYGQDKHYGKSVYTVGSSVKDIQTEIMTNGPVEASFTVFADFPNYKSGVYQHMSGSALKGHAVKILGWGEENGTPYWLAANSWNPTWGDKGYFKILRGKDECGIESSIVAGLPQL</sequence>
<dbReference type="InterPro" id="IPR038765">
    <property type="entry name" value="Papain-like_cys_pep_sf"/>
</dbReference>
<evidence type="ECO:0000256" key="6">
    <source>
        <dbReference type="ARBA" id="ARBA00023145"/>
    </source>
</evidence>
<name>A0A8S4P6L9_OWEFU</name>
<comment type="function">
    <text evidence="8">Thiol protease. Has a role as a digestive enzyme.</text>
</comment>
<evidence type="ECO:0000256" key="2">
    <source>
        <dbReference type="ARBA" id="ARBA00022670"/>
    </source>
</evidence>
<proteinExistence type="inferred from homology"/>
<evidence type="ECO:0000256" key="9">
    <source>
        <dbReference type="ARBA" id="ARBA00073107"/>
    </source>
</evidence>
<dbReference type="PRINTS" id="PR00705">
    <property type="entry name" value="PAPAIN"/>
</dbReference>
<dbReference type="InterPro" id="IPR000668">
    <property type="entry name" value="Peptidase_C1A_C"/>
</dbReference>
<keyword evidence="12" id="KW-1185">Reference proteome</keyword>
<comment type="caution">
    <text evidence="11">The sequence shown here is derived from an EMBL/GenBank/DDBJ whole genome shotgun (WGS) entry which is preliminary data.</text>
</comment>
<protein>
    <recommendedName>
        <fullName evidence="9">Cathepsin B-like cysteine proteinase</fullName>
    </recommendedName>
</protein>
<keyword evidence="4" id="KW-0378">Hydrolase</keyword>
<dbReference type="AlphaFoldDB" id="A0A8S4P6L9"/>
<dbReference type="Pfam" id="PF00112">
    <property type="entry name" value="Peptidase_C1"/>
    <property type="match status" value="1"/>
</dbReference>
<comment type="similarity">
    <text evidence="1">Belongs to the peptidase C1 family.</text>
</comment>
<dbReference type="OrthoDB" id="640249at2759"/>
<evidence type="ECO:0000256" key="5">
    <source>
        <dbReference type="ARBA" id="ARBA00022807"/>
    </source>
</evidence>
<keyword evidence="2" id="KW-0645">Protease</keyword>
<dbReference type="InterPro" id="IPR025661">
    <property type="entry name" value="Pept_asp_AS"/>
</dbReference>
<dbReference type="CDD" id="cd02620">
    <property type="entry name" value="Peptidase_C1A_CathepsinB"/>
    <property type="match status" value="1"/>
</dbReference>
<dbReference type="SMART" id="SM00645">
    <property type="entry name" value="Pept_C1"/>
    <property type="match status" value="1"/>
</dbReference>
<dbReference type="FunFam" id="3.90.70.10:FF:000031">
    <property type="entry name" value="Cathepsin B"/>
    <property type="match status" value="1"/>
</dbReference>
<evidence type="ECO:0000256" key="4">
    <source>
        <dbReference type="ARBA" id="ARBA00022801"/>
    </source>
</evidence>
<evidence type="ECO:0000256" key="7">
    <source>
        <dbReference type="ARBA" id="ARBA00023157"/>
    </source>
</evidence>
<dbReference type="GO" id="GO:0008234">
    <property type="term" value="F:cysteine-type peptidase activity"/>
    <property type="evidence" value="ECO:0007669"/>
    <property type="project" value="UniProtKB-KW"/>
</dbReference>
<evidence type="ECO:0000256" key="1">
    <source>
        <dbReference type="ARBA" id="ARBA00008455"/>
    </source>
</evidence>
<dbReference type="Gene3D" id="3.90.70.10">
    <property type="entry name" value="Cysteine proteinases"/>
    <property type="match status" value="1"/>
</dbReference>
<dbReference type="PROSITE" id="PS00640">
    <property type="entry name" value="THIOL_PROTEASE_ASN"/>
    <property type="match status" value="1"/>
</dbReference>
<feature type="domain" description="Peptidase C1A papain C-terminal" evidence="10">
    <location>
        <begin position="51"/>
        <end position="300"/>
    </location>
</feature>
<organism evidence="11 12">
    <name type="scientific">Owenia fusiformis</name>
    <name type="common">Polychaete worm</name>
    <dbReference type="NCBI Taxonomy" id="6347"/>
    <lineage>
        <taxon>Eukaryota</taxon>
        <taxon>Metazoa</taxon>
        <taxon>Spiralia</taxon>
        <taxon>Lophotrochozoa</taxon>
        <taxon>Annelida</taxon>
        <taxon>Polychaeta</taxon>
        <taxon>Sedentaria</taxon>
        <taxon>Canalipalpata</taxon>
        <taxon>Sabellida</taxon>
        <taxon>Oweniida</taxon>
        <taxon>Oweniidae</taxon>
        <taxon>Owenia</taxon>
    </lineage>
</organism>
<dbReference type="GO" id="GO:0006508">
    <property type="term" value="P:proteolysis"/>
    <property type="evidence" value="ECO:0007669"/>
    <property type="project" value="UniProtKB-KW"/>
</dbReference>
<evidence type="ECO:0000256" key="3">
    <source>
        <dbReference type="ARBA" id="ARBA00022729"/>
    </source>
</evidence>
<gene>
    <name evidence="11" type="ORF">OFUS_LOCUS14454</name>
</gene>
<keyword evidence="7" id="KW-1015">Disulfide bond</keyword>
<dbReference type="Proteomes" id="UP000749559">
    <property type="component" value="Unassembled WGS sequence"/>
</dbReference>
<keyword evidence="3" id="KW-0732">Signal</keyword>
<dbReference type="EMBL" id="CAIIXF020000007">
    <property type="protein sequence ID" value="CAH1789020.1"/>
    <property type="molecule type" value="Genomic_DNA"/>
</dbReference>
<evidence type="ECO:0000313" key="11">
    <source>
        <dbReference type="EMBL" id="CAH1789020.1"/>
    </source>
</evidence>
<dbReference type="PANTHER" id="PTHR12411">
    <property type="entry name" value="CYSTEINE PROTEASE FAMILY C1-RELATED"/>
    <property type="match status" value="1"/>
</dbReference>
<dbReference type="InterPro" id="IPR013128">
    <property type="entry name" value="Peptidase_C1A"/>
</dbReference>
<evidence type="ECO:0000259" key="10">
    <source>
        <dbReference type="SMART" id="SM00645"/>
    </source>
</evidence>
<evidence type="ECO:0000256" key="8">
    <source>
        <dbReference type="ARBA" id="ARBA00055576"/>
    </source>
</evidence>